<reference evidence="2 3" key="1">
    <citation type="submission" date="2019-03" db="EMBL/GenBank/DDBJ databases">
        <title>Single cell metagenomics reveals metabolic interactions within the superorganism composed of flagellate Streblomastix strix and complex community of Bacteroidetes bacteria on its surface.</title>
        <authorList>
            <person name="Treitli S.C."/>
            <person name="Kolisko M."/>
            <person name="Husnik F."/>
            <person name="Keeling P."/>
            <person name="Hampl V."/>
        </authorList>
    </citation>
    <scope>NUCLEOTIDE SEQUENCE [LARGE SCALE GENOMIC DNA]</scope>
    <source>
        <strain evidence="2">ST1C</strain>
    </source>
</reference>
<feature type="compositionally biased region" description="Polar residues" evidence="1">
    <location>
        <begin position="188"/>
        <end position="200"/>
    </location>
</feature>
<evidence type="ECO:0000313" key="3">
    <source>
        <dbReference type="Proteomes" id="UP000324800"/>
    </source>
</evidence>
<sequence>MFQLGPPQQANSKEKEKEKEQMKSNDDEQEKEQQKDKKQKKTKQNSSDNIESTKSLKKLEKQEQQSEQSISASPSSSNQLSNQQNKEEGQTKSQNSPAKKLSGNQANLAPVLNSHSQQQQGHNSYSGINSTKKPKSAKNSIGSQNSGEKESQNYDKKSNSSDHTSLNSQSPSTVSSQVASQNNQSLSIQNLKKNFTPQQSPRKKNSNEVQISPKKDRIIEIKDKNNEKVKEKEKYQKDDKIEKIKDNQKVGLNLIDNFNLKESPQKSPRNQINLIQPSSPKSVAQQAAGQKKFNIPSFPSNIPIFSQVLTSSNYAQHPLISPRYSYNIKDNHKNNNNNNDAVSKGSSLARGAQRDLRDSTGQKIQRIHKVHKDNIQDKTGDLQIDKQQQQSKDGSNPPGSAEKQTRVLIDTSKMSERLEKIDREREQNQQKIKSSKDRSTLPGQSNQTHAISPSSKSRPITAASAATYQQIRQASSPTSQQQYQQNSNSNNSSNNNNLQSGVTLQQYQQPRKNLNAATTTNDKQHSPSNGPTQHPTRQPVPPPSFQLIPNLQSQTQYQAQQQLLQQQLNSQQHGQQYSKAQGPDASTPKAQKMKK</sequence>
<feature type="compositionally biased region" description="Low complexity" evidence="1">
    <location>
        <begin position="473"/>
        <end position="500"/>
    </location>
</feature>
<feature type="compositionally biased region" description="Basic and acidic residues" evidence="1">
    <location>
        <begin position="12"/>
        <end position="36"/>
    </location>
</feature>
<feature type="compositionally biased region" description="Polar residues" evidence="1">
    <location>
        <begin position="161"/>
        <end position="171"/>
    </location>
</feature>
<gene>
    <name evidence="2" type="ORF">EZS28_006088</name>
</gene>
<feature type="compositionally biased region" description="Basic and acidic residues" evidence="1">
    <location>
        <begin position="147"/>
        <end position="160"/>
    </location>
</feature>
<proteinExistence type="predicted"/>
<feature type="region of interest" description="Disordered" evidence="1">
    <location>
        <begin position="1"/>
        <end position="240"/>
    </location>
</feature>
<comment type="caution">
    <text evidence="2">The sequence shown here is derived from an EMBL/GenBank/DDBJ whole genome shotgun (WGS) entry which is preliminary data.</text>
</comment>
<feature type="compositionally biased region" description="Polar residues" evidence="1">
    <location>
        <begin position="501"/>
        <end position="536"/>
    </location>
</feature>
<feature type="compositionally biased region" description="Basic and acidic residues" evidence="1">
    <location>
        <begin position="372"/>
        <end position="384"/>
    </location>
</feature>
<feature type="compositionally biased region" description="Low complexity" evidence="1">
    <location>
        <begin position="551"/>
        <end position="576"/>
    </location>
</feature>
<feature type="compositionally biased region" description="Polar residues" evidence="1">
    <location>
        <begin position="260"/>
        <end position="288"/>
    </location>
</feature>
<dbReference type="EMBL" id="SNRW01000968">
    <property type="protein sequence ID" value="KAA6398389.1"/>
    <property type="molecule type" value="Genomic_DNA"/>
</dbReference>
<dbReference type="Proteomes" id="UP000324800">
    <property type="component" value="Unassembled WGS sequence"/>
</dbReference>
<feature type="compositionally biased region" description="Low complexity" evidence="1">
    <location>
        <begin position="65"/>
        <end position="84"/>
    </location>
</feature>
<evidence type="ECO:0000313" key="2">
    <source>
        <dbReference type="EMBL" id="KAA6398389.1"/>
    </source>
</evidence>
<dbReference type="AlphaFoldDB" id="A0A5J4WVZ3"/>
<accession>A0A5J4WVZ3</accession>
<feature type="compositionally biased region" description="Polar residues" evidence="1">
    <location>
        <begin position="1"/>
        <end position="11"/>
    </location>
</feature>
<feature type="compositionally biased region" description="Basic and acidic residues" evidence="1">
    <location>
        <begin position="413"/>
        <end position="439"/>
    </location>
</feature>
<feature type="compositionally biased region" description="Polar residues" evidence="1">
    <location>
        <begin position="137"/>
        <end position="146"/>
    </location>
</feature>
<name>A0A5J4WVZ3_9EUKA</name>
<feature type="region of interest" description="Disordered" evidence="1">
    <location>
        <begin position="326"/>
        <end position="595"/>
    </location>
</feature>
<feature type="compositionally biased region" description="Low complexity" evidence="1">
    <location>
        <begin position="44"/>
        <end position="53"/>
    </location>
</feature>
<feature type="compositionally biased region" description="Low complexity" evidence="1">
    <location>
        <begin position="172"/>
        <end position="187"/>
    </location>
</feature>
<protein>
    <submittedName>
        <fullName evidence="2">Uncharacterized protein</fullName>
    </submittedName>
</protein>
<feature type="region of interest" description="Disordered" evidence="1">
    <location>
        <begin position="260"/>
        <end position="290"/>
    </location>
</feature>
<organism evidence="2 3">
    <name type="scientific">Streblomastix strix</name>
    <dbReference type="NCBI Taxonomy" id="222440"/>
    <lineage>
        <taxon>Eukaryota</taxon>
        <taxon>Metamonada</taxon>
        <taxon>Preaxostyla</taxon>
        <taxon>Oxymonadida</taxon>
        <taxon>Streblomastigidae</taxon>
        <taxon>Streblomastix</taxon>
    </lineage>
</organism>
<feature type="compositionally biased region" description="Polar residues" evidence="1">
    <location>
        <begin position="385"/>
        <end position="398"/>
    </location>
</feature>
<evidence type="ECO:0000256" key="1">
    <source>
        <dbReference type="SAM" id="MobiDB-lite"/>
    </source>
</evidence>
<feature type="compositionally biased region" description="Basic and acidic residues" evidence="1">
    <location>
        <begin position="213"/>
        <end position="240"/>
    </location>
</feature>
<feature type="compositionally biased region" description="Low complexity" evidence="1">
    <location>
        <begin position="113"/>
        <end position="127"/>
    </location>
</feature>
<feature type="compositionally biased region" description="Polar residues" evidence="1">
    <location>
        <begin position="441"/>
        <end position="472"/>
    </location>
</feature>
<feature type="compositionally biased region" description="Polar residues" evidence="1">
    <location>
        <begin position="91"/>
        <end position="107"/>
    </location>
</feature>